<evidence type="ECO:0000313" key="1">
    <source>
        <dbReference type="EMBL" id="EDM97552.1"/>
    </source>
</evidence>
<organism evidence="1 2">
    <name type="scientific">Pseudoflavonifractor capillosus ATCC 29799</name>
    <dbReference type="NCBI Taxonomy" id="411467"/>
    <lineage>
        <taxon>Bacteria</taxon>
        <taxon>Bacillati</taxon>
        <taxon>Bacillota</taxon>
        <taxon>Clostridia</taxon>
        <taxon>Eubacteriales</taxon>
        <taxon>Oscillospiraceae</taxon>
        <taxon>Pseudoflavonifractor</taxon>
    </lineage>
</organism>
<accession>A6P2G5</accession>
<proteinExistence type="predicted"/>
<protein>
    <submittedName>
        <fullName evidence="1">Uncharacterized protein</fullName>
    </submittedName>
</protein>
<comment type="caution">
    <text evidence="1">The sequence shown here is derived from an EMBL/GenBank/DDBJ whole genome shotgun (WGS) entry which is preliminary data.</text>
</comment>
<evidence type="ECO:0000313" key="2">
    <source>
        <dbReference type="Proteomes" id="UP000003639"/>
    </source>
</evidence>
<dbReference type="Proteomes" id="UP000003639">
    <property type="component" value="Unassembled WGS sequence"/>
</dbReference>
<reference evidence="1 2" key="2">
    <citation type="submission" date="2007-06" db="EMBL/GenBank/DDBJ databases">
        <title>Draft genome sequence of Pseudoflavonifractor capillosus ATCC 29799.</title>
        <authorList>
            <person name="Sudarsanam P."/>
            <person name="Ley R."/>
            <person name="Guruge J."/>
            <person name="Turnbaugh P.J."/>
            <person name="Mahowald M."/>
            <person name="Liep D."/>
            <person name="Gordon J."/>
        </authorList>
    </citation>
    <scope>NUCLEOTIDE SEQUENCE [LARGE SCALE GENOMIC DNA]</scope>
    <source>
        <strain evidence="1 2">ATCC 29799</strain>
    </source>
</reference>
<dbReference type="EMBL" id="AAXG02000053">
    <property type="protein sequence ID" value="EDM97552.1"/>
    <property type="molecule type" value="Genomic_DNA"/>
</dbReference>
<dbReference type="STRING" id="411467.BACCAP_04696"/>
<name>A6P2G5_9FIRM</name>
<sequence length="220" mass="24009">MKEDHMGRKNFWIAGVAALIVIATAAALLIPRPAPEQDAQPPAVSPDLEAAEDAFYTLQSESDLIRIVPHGACCFALGELRPNEVAANGQIALYIMSEQDGEYQILSSYHCDPILSPGFVAEVLHFEEMTIVFGGVGEKFVLFPGGEETVSFDAAEVRTTYSDQQEDSASLRQNETFLFVRDATVDVSDIQFSVDGEVVTGYVKVYDEPPVVRQLEASDS</sequence>
<gene>
    <name evidence="1" type="ORF">BACCAP_04696</name>
</gene>
<dbReference type="AlphaFoldDB" id="A6P2G5"/>
<keyword evidence="2" id="KW-1185">Reference proteome</keyword>
<reference evidence="1 2" key="1">
    <citation type="submission" date="2007-04" db="EMBL/GenBank/DDBJ databases">
        <authorList>
            <person name="Fulton L."/>
            <person name="Clifton S."/>
            <person name="Fulton B."/>
            <person name="Xu J."/>
            <person name="Minx P."/>
            <person name="Pepin K.H."/>
            <person name="Johnson M."/>
            <person name="Thiruvilangam P."/>
            <person name="Bhonagiri V."/>
            <person name="Nash W.E."/>
            <person name="Mardis E.R."/>
            <person name="Wilson R.K."/>
        </authorList>
    </citation>
    <scope>NUCLEOTIDE SEQUENCE [LARGE SCALE GENOMIC DNA]</scope>
    <source>
        <strain evidence="1 2">ATCC 29799</strain>
    </source>
</reference>